<dbReference type="Gene3D" id="3.30.200.150">
    <property type="match status" value="1"/>
</dbReference>
<dbReference type="InterPro" id="IPR051678">
    <property type="entry name" value="AGP_Transferase"/>
</dbReference>
<dbReference type="Gene3D" id="3.90.1200.10">
    <property type="match status" value="1"/>
</dbReference>
<proteinExistence type="predicted"/>
<dbReference type="Pfam" id="PF01636">
    <property type="entry name" value="APH"/>
    <property type="match status" value="1"/>
</dbReference>
<keyword evidence="2" id="KW-0808">Transferase</keyword>
<organism evidence="2 3">
    <name type="scientific">Armillaria solidipes</name>
    <dbReference type="NCBI Taxonomy" id="1076256"/>
    <lineage>
        <taxon>Eukaryota</taxon>
        <taxon>Fungi</taxon>
        <taxon>Dikarya</taxon>
        <taxon>Basidiomycota</taxon>
        <taxon>Agaricomycotina</taxon>
        <taxon>Agaricomycetes</taxon>
        <taxon>Agaricomycetidae</taxon>
        <taxon>Agaricales</taxon>
        <taxon>Marasmiineae</taxon>
        <taxon>Physalacriaceae</taxon>
        <taxon>Armillaria</taxon>
    </lineage>
</organism>
<dbReference type="Proteomes" id="UP000218334">
    <property type="component" value="Unassembled WGS sequence"/>
</dbReference>
<dbReference type="EMBL" id="KZ293419">
    <property type="protein sequence ID" value="PBK74378.1"/>
    <property type="molecule type" value="Genomic_DNA"/>
</dbReference>
<dbReference type="CDD" id="cd05120">
    <property type="entry name" value="APH_ChoK_like"/>
    <property type="match status" value="1"/>
</dbReference>
<keyword evidence="2" id="KW-0418">Kinase</keyword>
<dbReference type="PANTHER" id="PTHR21310">
    <property type="entry name" value="AMINOGLYCOSIDE PHOSPHOTRANSFERASE-RELATED-RELATED"/>
    <property type="match status" value="1"/>
</dbReference>
<sequence length="297" mass="34988">MNAFIHFIDYFGPPPPQKPEAWLQRYMRRCKNPFWRIYFTYQDWTSKAQAKIFGGFWSLWRKLFGRWLHVKMRFDSRVEVASMCFIATNTSVPVPKIYLQFRWRDLHYVIMKRAPGQCLAEIWPDLPYEAKLIIVEQLAQCIREIRSIPPPKGTRICSVLGGPIRNFRMHDDGDTGPFRDEAHLNLQLRRQHPVEDCAAIVAVAHAKSHPLVFTHGDLVPRNIMVQGTEVTAILDWECAGWYPAHTEYCMAMNWENWNLALEEWRPWVRLFVPVYELEAEADKALLSQYFIPMQHVP</sequence>
<gene>
    <name evidence="2" type="ORF">ARMSODRAFT_1081308</name>
</gene>
<dbReference type="InterPro" id="IPR011009">
    <property type="entry name" value="Kinase-like_dom_sf"/>
</dbReference>
<evidence type="ECO:0000259" key="1">
    <source>
        <dbReference type="Pfam" id="PF01636"/>
    </source>
</evidence>
<dbReference type="SUPFAM" id="SSF56112">
    <property type="entry name" value="Protein kinase-like (PK-like)"/>
    <property type="match status" value="1"/>
</dbReference>
<protein>
    <submittedName>
        <fullName evidence="2">Kinase-like protein</fullName>
    </submittedName>
</protein>
<dbReference type="InterPro" id="IPR002575">
    <property type="entry name" value="Aminoglycoside_PTrfase"/>
</dbReference>
<feature type="domain" description="Aminoglycoside phosphotransferase" evidence="1">
    <location>
        <begin position="83"/>
        <end position="257"/>
    </location>
</feature>
<accession>A0A2H3C7R2</accession>
<dbReference type="STRING" id="1076256.A0A2H3C7R2"/>
<keyword evidence="3" id="KW-1185">Reference proteome</keyword>
<dbReference type="AlphaFoldDB" id="A0A2H3C7R2"/>
<evidence type="ECO:0000313" key="3">
    <source>
        <dbReference type="Proteomes" id="UP000218334"/>
    </source>
</evidence>
<dbReference type="PANTHER" id="PTHR21310:SF15">
    <property type="entry name" value="AMINOGLYCOSIDE PHOSPHOTRANSFERASE DOMAIN-CONTAINING PROTEIN"/>
    <property type="match status" value="1"/>
</dbReference>
<evidence type="ECO:0000313" key="2">
    <source>
        <dbReference type="EMBL" id="PBK74378.1"/>
    </source>
</evidence>
<reference evidence="3" key="1">
    <citation type="journal article" date="2017" name="Nat. Ecol. Evol.">
        <title>Genome expansion and lineage-specific genetic innovations in the forest pathogenic fungi Armillaria.</title>
        <authorList>
            <person name="Sipos G."/>
            <person name="Prasanna A.N."/>
            <person name="Walter M.C."/>
            <person name="O'Connor E."/>
            <person name="Balint B."/>
            <person name="Krizsan K."/>
            <person name="Kiss B."/>
            <person name="Hess J."/>
            <person name="Varga T."/>
            <person name="Slot J."/>
            <person name="Riley R."/>
            <person name="Boka B."/>
            <person name="Rigling D."/>
            <person name="Barry K."/>
            <person name="Lee J."/>
            <person name="Mihaltcheva S."/>
            <person name="LaButti K."/>
            <person name="Lipzen A."/>
            <person name="Waldron R."/>
            <person name="Moloney N.M."/>
            <person name="Sperisen C."/>
            <person name="Kredics L."/>
            <person name="Vagvoelgyi C."/>
            <person name="Patrignani A."/>
            <person name="Fitzpatrick D."/>
            <person name="Nagy I."/>
            <person name="Doyle S."/>
            <person name="Anderson J.B."/>
            <person name="Grigoriev I.V."/>
            <person name="Gueldener U."/>
            <person name="Muensterkoetter M."/>
            <person name="Nagy L.G."/>
        </authorList>
    </citation>
    <scope>NUCLEOTIDE SEQUENCE [LARGE SCALE GENOMIC DNA]</scope>
    <source>
        <strain evidence="3">28-4</strain>
    </source>
</reference>
<name>A0A2H3C7R2_9AGAR</name>
<dbReference type="GO" id="GO:0016301">
    <property type="term" value="F:kinase activity"/>
    <property type="evidence" value="ECO:0007669"/>
    <property type="project" value="UniProtKB-KW"/>
</dbReference>